<evidence type="ECO:0000256" key="2">
    <source>
        <dbReference type="ARBA" id="ARBA00012695"/>
    </source>
</evidence>
<keyword evidence="5" id="KW-0274">FAD</keyword>
<evidence type="ECO:0000256" key="4">
    <source>
        <dbReference type="ARBA" id="ARBA00023062"/>
    </source>
</evidence>
<dbReference type="GO" id="GO:0005739">
    <property type="term" value="C:mitochondrion"/>
    <property type="evidence" value="ECO:0007669"/>
    <property type="project" value="TreeGrafter"/>
</dbReference>
<feature type="domain" description="EF-hand" evidence="7">
    <location>
        <begin position="96"/>
        <end position="131"/>
    </location>
</feature>
<protein>
    <recommendedName>
        <fullName evidence="2 5">Proline dehydrogenase</fullName>
        <ecNumber evidence="2 5">1.5.5.2</ecNumber>
    </recommendedName>
</protein>
<keyword evidence="3 5" id="KW-0560">Oxidoreductase</keyword>
<organism evidence="8 9">
    <name type="scientific">Polarella glacialis</name>
    <name type="common">Dinoflagellate</name>
    <dbReference type="NCBI Taxonomy" id="89957"/>
    <lineage>
        <taxon>Eukaryota</taxon>
        <taxon>Sar</taxon>
        <taxon>Alveolata</taxon>
        <taxon>Dinophyceae</taxon>
        <taxon>Suessiales</taxon>
        <taxon>Suessiaceae</taxon>
        <taxon>Polarella</taxon>
    </lineage>
</organism>
<evidence type="ECO:0000259" key="7">
    <source>
        <dbReference type="PROSITE" id="PS50222"/>
    </source>
</evidence>
<evidence type="ECO:0000313" key="9">
    <source>
        <dbReference type="Proteomes" id="UP000654075"/>
    </source>
</evidence>
<dbReference type="PROSITE" id="PS50222">
    <property type="entry name" value="EF_HAND_2"/>
    <property type="match status" value="1"/>
</dbReference>
<dbReference type="Gene3D" id="3.20.20.220">
    <property type="match status" value="1"/>
</dbReference>
<evidence type="ECO:0000256" key="3">
    <source>
        <dbReference type="ARBA" id="ARBA00023002"/>
    </source>
</evidence>
<dbReference type="AlphaFoldDB" id="A0A813E4I0"/>
<dbReference type="EMBL" id="CAJNNV010008968">
    <property type="protein sequence ID" value="CAE8596859.1"/>
    <property type="molecule type" value="Genomic_DNA"/>
</dbReference>
<evidence type="ECO:0000256" key="6">
    <source>
        <dbReference type="SAM" id="MobiDB-lite"/>
    </source>
</evidence>
<gene>
    <name evidence="8" type="ORF">PGLA1383_LOCUS15317</name>
</gene>
<dbReference type="InterPro" id="IPR029041">
    <property type="entry name" value="FAD-linked_oxidoreductase-like"/>
</dbReference>
<dbReference type="SUPFAM" id="SSF51730">
    <property type="entry name" value="FAD-linked oxidoreductase"/>
    <property type="match status" value="1"/>
</dbReference>
<reference evidence="8" key="1">
    <citation type="submission" date="2021-02" db="EMBL/GenBank/DDBJ databases">
        <authorList>
            <person name="Dougan E. K."/>
            <person name="Rhodes N."/>
            <person name="Thang M."/>
            <person name="Chan C."/>
        </authorList>
    </citation>
    <scope>NUCLEOTIDE SEQUENCE</scope>
</reference>
<dbReference type="GO" id="GO:0005509">
    <property type="term" value="F:calcium ion binding"/>
    <property type="evidence" value="ECO:0007669"/>
    <property type="project" value="InterPro"/>
</dbReference>
<evidence type="ECO:0000313" key="8">
    <source>
        <dbReference type="EMBL" id="CAE8596859.1"/>
    </source>
</evidence>
<comment type="function">
    <text evidence="5">Converts proline to delta-1-pyrroline-5-carboxylate.</text>
</comment>
<dbReference type="Proteomes" id="UP000654075">
    <property type="component" value="Unassembled WGS sequence"/>
</dbReference>
<dbReference type="GO" id="GO:0004657">
    <property type="term" value="F:proline dehydrogenase activity"/>
    <property type="evidence" value="ECO:0007669"/>
    <property type="project" value="UniProtKB-EC"/>
</dbReference>
<dbReference type="InterPro" id="IPR015659">
    <property type="entry name" value="Proline_oxidase"/>
</dbReference>
<sequence length="327" mass="36854">MCDANAKIFRIAVRGVKDTSPDGFAAIKLSGLGDPILLERMSSCLVETCRLFQRISADDCPSQDLETLAPFYTIDRSFMMDFDTFHHGWSKLFAVDSKEDMKAVFNAIDTDQCGEISYIDWSNSMRLSSINELVRSCRQQGRLYRSALDKKELELYMNMIKRVENILDLAQELGVRVMIDAEWTDIQPAIDHIVLHMQRKYNKGDTPTVFNTYQTDVLEGHGPPCGSRPRSLQEGGLAIRSQAGAWGLHGFRAGEGQAEWLGVSDQRDLRGDGGELPQVHRFHPRSWPFLRSQGGRARSCCGRAPTGIPQSQFHRAYPARHGGNKWE</sequence>
<keyword evidence="9" id="KW-1185">Reference proteome</keyword>
<dbReference type="InterPro" id="IPR011992">
    <property type="entry name" value="EF-hand-dom_pair"/>
</dbReference>
<dbReference type="InterPro" id="IPR002048">
    <property type="entry name" value="EF_hand_dom"/>
</dbReference>
<proteinExistence type="inferred from homology"/>
<comment type="catalytic activity">
    <reaction evidence="5">
        <text>L-proline + a quinone = (S)-1-pyrroline-5-carboxylate + a quinol + H(+)</text>
        <dbReference type="Rhea" id="RHEA:23784"/>
        <dbReference type="ChEBI" id="CHEBI:15378"/>
        <dbReference type="ChEBI" id="CHEBI:17388"/>
        <dbReference type="ChEBI" id="CHEBI:24646"/>
        <dbReference type="ChEBI" id="CHEBI:60039"/>
        <dbReference type="ChEBI" id="CHEBI:132124"/>
        <dbReference type="EC" id="1.5.5.2"/>
    </reaction>
</comment>
<dbReference type="OrthoDB" id="5464at2759"/>
<comment type="similarity">
    <text evidence="1 5">Belongs to the proline oxidase family.</text>
</comment>
<dbReference type="PANTHER" id="PTHR13914">
    <property type="entry name" value="PROLINE OXIDASE"/>
    <property type="match status" value="1"/>
</dbReference>
<dbReference type="EC" id="1.5.5.2" evidence="2 5"/>
<comment type="cofactor">
    <cofactor evidence="5">
        <name>FAD</name>
        <dbReference type="ChEBI" id="CHEBI:57692"/>
    </cofactor>
</comment>
<dbReference type="GO" id="GO:0010133">
    <property type="term" value="P:L-proline catabolic process to L-glutamate"/>
    <property type="evidence" value="ECO:0007669"/>
    <property type="project" value="TreeGrafter"/>
</dbReference>
<dbReference type="PANTHER" id="PTHR13914:SF0">
    <property type="entry name" value="PROLINE DEHYDROGENASE 1, MITOCHONDRIAL"/>
    <property type="match status" value="1"/>
</dbReference>
<feature type="region of interest" description="Disordered" evidence="6">
    <location>
        <begin position="298"/>
        <end position="327"/>
    </location>
</feature>
<evidence type="ECO:0000256" key="5">
    <source>
        <dbReference type="RuleBase" id="RU364054"/>
    </source>
</evidence>
<dbReference type="GO" id="GO:0071949">
    <property type="term" value="F:FAD binding"/>
    <property type="evidence" value="ECO:0007669"/>
    <property type="project" value="TreeGrafter"/>
</dbReference>
<dbReference type="Pfam" id="PF01619">
    <property type="entry name" value="Pro_dh"/>
    <property type="match status" value="1"/>
</dbReference>
<accession>A0A813E4I0</accession>
<keyword evidence="4 5" id="KW-0642">Proline metabolism</keyword>
<name>A0A813E4I0_POLGL</name>
<dbReference type="InterPro" id="IPR002872">
    <property type="entry name" value="Proline_DH_dom"/>
</dbReference>
<evidence type="ECO:0000256" key="1">
    <source>
        <dbReference type="ARBA" id="ARBA00005869"/>
    </source>
</evidence>
<dbReference type="SUPFAM" id="SSF47473">
    <property type="entry name" value="EF-hand"/>
    <property type="match status" value="1"/>
</dbReference>
<comment type="caution">
    <text evidence="8">The sequence shown here is derived from an EMBL/GenBank/DDBJ whole genome shotgun (WGS) entry which is preliminary data.</text>
</comment>
<keyword evidence="5" id="KW-0285">Flavoprotein</keyword>